<accession>A0ABV7VFM9</accession>
<dbReference type="Proteomes" id="UP001595711">
    <property type="component" value="Unassembled WGS sequence"/>
</dbReference>
<dbReference type="GO" id="GO:0005524">
    <property type="term" value="F:ATP binding"/>
    <property type="evidence" value="ECO:0007669"/>
    <property type="project" value="UniProtKB-KW"/>
</dbReference>
<dbReference type="SUPFAM" id="SSF52540">
    <property type="entry name" value="P-loop containing nucleoside triphosphate hydrolases"/>
    <property type="match status" value="1"/>
</dbReference>
<evidence type="ECO:0000313" key="7">
    <source>
        <dbReference type="EMBL" id="MFC3676260.1"/>
    </source>
</evidence>
<evidence type="ECO:0000259" key="6">
    <source>
        <dbReference type="PROSITE" id="PS50893"/>
    </source>
</evidence>
<comment type="subcellular location">
    <subcellularLocation>
        <location evidence="1">Cell inner membrane</location>
        <topology evidence="1">Peripheral membrane protein</topology>
    </subcellularLocation>
</comment>
<organism evidence="7 8">
    <name type="scientific">Ferrovibrio xuzhouensis</name>
    <dbReference type="NCBI Taxonomy" id="1576914"/>
    <lineage>
        <taxon>Bacteria</taxon>
        <taxon>Pseudomonadati</taxon>
        <taxon>Pseudomonadota</taxon>
        <taxon>Alphaproteobacteria</taxon>
        <taxon>Rhodospirillales</taxon>
        <taxon>Rhodospirillaceae</taxon>
        <taxon>Ferrovibrio</taxon>
    </lineage>
</organism>
<comment type="similarity">
    <text evidence="2">Belongs to the ABC transporter superfamily.</text>
</comment>
<comment type="caution">
    <text evidence="7">The sequence shown here is derived from an EMBL/GenBank/DDBJ whole genome shotgun (WGS) entry which is preliminary data.</text>
</comment>
<dbReference type="RefSeq" id="WP_379726538.1">
    <property type="nucleotide sequence ID" value="NZ_JBHRYJ010000002.1"/>
</dbReference>
<dbReference type="SMART" id="SM00382">
    <property type="entry name" value="AAA"/>
    <property type="match status" value="1"/>
</dbReference>
<evidence type="ECO:0000256" key="3">
    <source>
        <dbReference type="ARBA" id="ARBA00022448"/>
    </source>
</evidence>
<dbReference type="PANTHER" id="PTHR43776:SF7">
    <property type="entry name" value="D,D-DIPEPTIDE TRANSPORT ATP-BINDING PROTEIN DDPF-RELATED"/>
    <property type="match status" value="1"/>
</dbReference>
<dbReference type="InterPro" id="IPR013563">
    <property type="entry name" value="Oligopep_ABC_C"/>
</dbReference>
<keyword evidence="8" id="KW-1185">Reference proteome</keyword>
<dbReference type="InterPro" id="IPR050319">
    <property type="entry name" value="ABC_transp_ATP-bind"/>
</dbReference>
<dbReference type="Pfam" id="PF08352">
    <property type="entry name" value="oligo_HPY"/>
    <property type="match status" value="1"/>
</dbReference>
<keyword evidence="3" id="KW-0813">Transport</keyword>
<gene>
    <name evidence="7" type="ORF">ACFOOQ_11945</name>
</gene>
<dbReference type="EMBL" id="JBHRYJ010000002">
    <property type="protein sequence ID" value="MFC3676260.1"/>
    <property type="molecule type" value="Genomic_DNA"/>
</dbReference>
<sequence length="335" mass="36063">MSGSPQPLLDARNLTRQFVVRQGQWPRSRKALLRAVDGISLRVMPGRTLGLVGESGCGKSTTGRLLLGLLAPTAGGVQFDGAPLAVAGTAEWRRQRQQMQMVYQDPLGALDRRLTVARQIGEALEIHHPALPPAELAARVAAVSAAVGLQPHHADRYPHELSGGQRQRVVLARALILEPRLLVLDEPISALDVSIQAQVVNLLLDLQETLNLAYVFISHDLKVVRQVSHEVAVMYLGRVVETGDAEMLFRDPRHPYTRALLAAIPVVGRRPPADTLLQGDPPDPIDPPTGCAFRTRCPLATALCADMAPVLRLLPDGRQVACHVTAPDAAALAAA</sequence>
<dbReference type="InterPro" id="IPR027417">
    <property type="entry name" value="P-loop_NTPase"/>
</dbReference>
<dbReference type="InterPro" id="IPR003593">
    <property type="entry name" value="AAA+_ATPase"/>
</dbReference>
<dbReference type="InterPro" id="IPR003439">
    <property type="entry name" value="ABC_transporter-like_ATP-bd"/>
</dbReference>
<dbReference type="CDD" id="cd03257">
    <property type="entry name" value="ABC_NikE_OppD_transporters"/>
    <property type="match status" value="1"/>
</dbReference>
<keyword evidence="4" id="KW-0547">Nucleotide-binding</keyword>
<evidence type="ECO:0000256" key="2">
    <source>
        <dbReference type="ARBA" id="ARBA00005417"/>
    </source>
</evidence>
<dbReference type="PANTHER" id="PTHR43776">
    <property type="entry name" value="TRANSPORT ATP-BINDING PROTEIN"/>
    <property type="match status" value="1"/>
</dbReference>
<evidence type="ECO:0000256" key="4">
    <source>
        <dbReference type="ARBA" id="ARBA00022741"/>
    </source>
</evidence>
<dbReference type="NCBIfam" id="TIGR01727">
    <property type="entry name" value="oligo_HPY"/>
    <property type="match status" value="1"/>
</dbReference>
<keyword evidence="5 7" id="KW-0067">ATP-binding</keyword>
<dbReference type="InterPro" id="IPR017871">
    <property type="entry name" value="ABC_transporter-like_CS"/>
</dbReference>
<feature type="domain" description="ABC transporter" evidence="6">
    <location>
        <begin position="9"/>
        <end position="261"/>
    </location>
</feature>
<evidence type="ECO:0000256" key="1">
    <source>
        <dbReference type="ARBA" id="ARBA00004417"/>
    </source>
</evidence>
<evidence type="ECO:0000256" key="5">
    <source>
        <dbReference type="ARBA" id="ARBA00022840"/>
    </source>
</evidence>
<reference evidence="8" key="1">
    <citation type="journal article" date="2019" name="Int. J. Syst. Evol. Microbiol.">
        <title>The Global Catalogue of Microorganisms (GCM) 10K type strain sequencing project: providing services to taxonomists for standard genome sequencing and annotation.</title>
        <authorList>
            <consortium name="The Broad Institute Genomics Platform"/>
            <consortium name="The Broad Institute Genome Sequencing Center for Infectious Disease"/>
            <person name="Wu L."/>
            <person name="Ma J."/>
        </authorList>
    </citation>
    <scope>NUCLEOTIDE SEQUENCE [LARGE SCALE GENOMIC DNA]</scope>
    <source>
        <strain evidence="8">KCTC 42182</strain>
    </source>
</reference>
<dbReference type="Gene3D" id="3.40.50.300">
    <property type="entry name" value="P-loop containing nucleotide triphosphate hydrolases"/>
    <property type="match status" value="1"/>
</dbReference>
<dbReference type="Pfam" id="PF00005">
    <property type="entry name" value="ABC_tran"/>
    <property type="match status" value="1"/>
</dbReference>
<name>A0ABV7VFM9_9PROT</name>
<dbReference type="PROSITE" id="PS00211">
    <property type="entry name" value="ABC_TRANSPORTER_1"/>
    <property type="match status" value="1"/>
</dbReference>
<evidence type="ECO:0000313" key="8">
    <source>
        <dbReference type="Proteomes" id="UP001595711"/>
    </source>
</evidence>
<dbReference type="PROSITE" id="PS50893">
    <property type="entry name" value="ABC_TRANSPORTER_2"/>
    <property type="match status" value="1"/>
</dbReference>
<proteinExistence type="inferred from homology"/>
<protein>
    <submittedName>
        <fullName evidence="7">ABC transporter ATP-binding protein</fullName>
    </submittedName>
</protein>